<dbReference type="AlphaFoldDB" id="T2KNG8"/>
<dbReference type="eggNOG" id="ENOG502Z8UF">
    <property type="taxonomic scope" value="Bacteria"/>
</dbReference>
<dbReference type="PATRIC" id="fig|1347342.6.peg.2593"/>
<gene>
    <name evidence="1" type="ORF">BN863_25780</name>
</gene>
<keyword evidence="2" id="KW-1185">Reference proteome</keyword>
<name>T2KNG8_FORAG</name>
<dbReference type="Pfam" id="PF09357">
    <property type="entry name" value="RteC"/>
    <property type="match status" value="1"/>
</dbReference>
<dbReference type="HOGENOM" id="CLU_079317_0_0_10"/>
<evidence type="ECO:0000313" key="1">
    <source>
        <dbReference type="EMBL" id="CDF80290.1"/>
    </source>
</evidence>
<accession>T2KNG8</accession>
<protein>
    <submittedName>
        <fullName evidence="1">Regulatory protein RteC-like protein</fullName>
    </submittedName>
</protein>
<dbReference type="InterPro" id="IPR018534">
    <property type="entry name" value="Tet_reg_excision_RteC"/>
</dbReference>
<dbReference type="RefSeq" id="WP_038531299.1">
    <property type="nucleotide sequence ID" value="NZ_HG315671.1"/>
</dbReference>
<reference evidence="1 2" key="1">
    <citation type="journal article" date="2013" name="Appl. Environ. Microbiol.">
        <title>The genome of the alga-associated marine flavobacterium Formosa agariphila KMM 3901T reveals a broad potential for degradation of algal polysaccharides.</title>
        <authorList>
            <person name="Mann A.J."/>
            <person name="Hahnke R.L."/>
            <person name="Huang S."/>
            <person name="Werner J."/>
            <person name="Xing P."/>
            <person name="Barbeyron T."/>
            <person name="Huettel B."/>
            <person name="Stueber K."/>
            <person name="Reinhardt R."/>
            <person name="Harder J."/>
            <person name="Gloeckner F.O."/>
            <person name="Amann R.I."/>
            <person name="Teeling H."/>
        </authorList>
    </citation>
    <scope>NUCLEOTIDE SEQUENCE [LARGE SCALE GENOMIC DNA]</scope>
    <source>
        <strain evidence="2">DSM 15362 / KCTC 12365 / LMG 23005 / KMM 3901</strain>
    </source>
</reference>
<dbReference type="STRING" id="1347342.BN863_25780"/>
<evidence type="ECO:0000313" key="2">
    <source>
        <dbReference type="Proteomes" id="UP000016160"/>
    </source>
</evidence>
<sequence length="271" mass="31594">MDYQTELTKFQKELNNLNQSGNKIINLANASISLCKNTLSNLKRIMFETGFQTVGDEIHFFKVTKQIPLLQIVYYTEIRNIELNLPKGSKTTQQAFINKKLAEIDEFYIRNRNFNQYVVCGHTHSDELYFTRSEADNINHPCSDLYFRDPEFTTAFDMLLAKHQAYLLVVDYLKNKLNEHDSKQSQNKPLKWTATKNALTELIYGLHQSGALNNGTCELKDIVYAFQIMFSCEVGNIYQKYSEMKYKNKELPPFLNMMTQNFLNNLSNPEE</sequence>
<proteinExistence type="predicted"/>
<dbReference type="EMBL" id="HG315671">
    <property type="protein sequence ID" value="CDF80290.1"/>
    <property type="molecule type" value="Genomic_DNA"/>
</dbReference>
<dbReference type="OrthoDB" id="790983at2"/>
<organism evidence="1 2">
    <name type="scientific">Formosa agariphila (strain DSM 15362 / KCTC 12365 / LMG 23005 / KMM 3901 / M-2Alg 35-1)</name>
    <dbReference type="NCBI Taxonomy" id="1347342"/>
    <lineage>
        <taxon>Bacteria</taxon>
        <taxon>Pseudomonadati</taxon>
        <taxon>Bacteroidota</taxon>
        <taxon>Flavobacteriia</taxon>
        <taxon>Flavobacteriales</taxon>
        <taxon>Flavobacteriaceae</taxon>
        <taxon>Formosa</taxon>
    </lineage>
</organism>
<dbReference type="Proteomes" id="UP000016160">
    <property type="component" value="Chromosome"/>
</dbReference>